<dbReference type="Pfam" id="PF00400">
    <property type="entry name" value="WD40"/>
    <property type="match status" value="7"/>
</dbReference>
<evidence type="ECO:0000313" key="6">
    <source>
        <dbReference type="EMBL" id="GAA4805459.1"/>
    </source>
</evidence>
<dbReference type="PANTHER" id="PTHR19848">
    <property type="entry name" value="WD40 REPEAT PROTEIN"/>
    <property type="match status" value="1"/>
</dbReference>
<dbReference type="InterPro" id="IPR015943">
    <property type="entry name" value="WD40/YVTN_repeat-like_dom_sf"/>
</dbReference>
<evidence type="ECO:0000256" key="2">
    <source>
        <dbReference type="ARBA" id="ARBA00022737"/>
    </source>
</evidence>
<dbReference type="CDD" id="cd00200">
    <property type="entry name" value="WD40"/>
    <property type="match status" value="1"/>
</dbReference>
<comment type="caution">
    <text evidence="6">The sequence shown here is derived from an EMBL/GenBank/DDBJ whole genome shotgun (WGS) entry which is preliminary data.</text>
</comment>
<keyword evidence="1 3" id="KW-0853">WD repeat</keyword>
<evidence type="ECO:0000259" key="5">
    <source>
        <dbReference type="Pfam" id="PF20703"/>
    </source>
</evidence>
<organism evidence="6 7">
    <name type="scientific">Tomitella cavernea</name>
    <dbReference type="NCBI Taxonomy" id="1387982"/>
    <lineage>
        <taxon>Bacteria</taxon>
        <taxon>Bacillati</taxon>
        <taxon>Actinomycetota</taxon>
        <taxon>Actinomycetes</taxon>
        <taxon>Mycobacteriales</taxon>
        <taxon>Tomitella</taxon>
    </lineage>
</organism>
<evidence type="ECO:0000256" key="1">
    <source>
        <dbReference type="ARBA" id="ARBA00022574"/>
    </source>
</evidence>
<feature type="repeat" description="WD" evidence="3">
    <location>
        <begin position="1182"/>
        <end position="1216"/>
    </location>
</feature>
<name>A0ABP9C5W9_9ACTN</name>
<evidence type="ECO:0000313" key="7">
    <source>
        <dbReference type="Proteomes" id="UP001500839"/>
    </source>
</evidence>
<dbReference type="PRINTS" id="PR00320">
    <property type="entry name" value="GPROTEINBRPT"/>
</dbReference>
<feature type="repeat" description="WD" evidence="3">
    <location>
        <begin position="1101"/>
        <end position="1126"/>
    </location>
</feature>
<feature type="repeat" description="WD" evidence="3">
    <location>
        <begin position="784"/>
        <end position="806"/>
    </location>
</feature>
<dbReference type="InterPro" id="IPR036322">
    <property type="entry name" value="WD40_repeat_dom_sf"/>
</dbReference>
<evidence type="ECO:0000256" key="3">
    <source>
        <dbReference type="PROSITE-ProRule" id="PRU00221"/>
    </source>
</evidence>
<dbReference type="InterPro" id="IPR049052">
    <property type="entry name" value="nSTAND1"/>
</dbReference>
<reference evidence="7" key="1">
    <citation type="journal article" date="2019" name="Int. J. Syst. Evol. Microbiol.">
        <title>The Global Catalogue of Microorganisms (GCM) 10K type strain sequencing project: providing services to taxonomists for standard genome sequencing and annotation.</title>
        <authorList>
            <consortium name="The Broad Institute Genomics Platform"/>
            <consortium name="The Broad Institute Genome Sequencing Center for Infectious Disease"/>
            <person name="Wu L."/>
            <person name="Ma J."/>
        </authorList>
    </citation>
    <scope>NUCLEOTIDE SEQUENCE [LARGE SCALE GENOMIC DNA]</scope>
    <source>
        <strain evidence="7">JCM 18542</strain>
    </source>
</reference>
<dbReference type="InterPro" id="IPR027417">
    <property type="entry name" value="P-loop_NTPase"/>
</dbReference>
<dbReference type="PANTHER" id="PTHR19848:SF8">
    <property type="entry name" value="F-BOX AND WD REPEAT DOMAIN CONTAINING 7"/>
    <property type="match status" value="1"/>
</dbReference>
<sequence>MTSYGHTSADTHHGAPAAPEGVASRADLAAALTVLRTSAGLSVREVVARSGGLHGTISGWLSGQHLPNKASFAMFDAVLGACGVTDEAGQARWHDAVARARGGRLRRAPQPALPYRGLEPFQEIDAEWFFGRSELTWTIVDRLGGAVYDGTPVIVIGPSGSGKSSVLRAGVAPLLRNPATGPAGEVTVTTPQHALEALAGIRAEVRAGARTATDPVLIVDQFEELWTLGPSESARAEVISALTTTSDRPPVQVVLALRADFYGNAAAEPALVTALESPVVVGPMTDDQLREIIAEPARQAGAAVDEALVQLLIDESRPAGSGPGAGRPGMLPLLSHALLITWTRSRHKTLTVADYFASGGIGGAVEMSAESVYATLSPAQRRTAQRVFLRLITIGEDADIVLRRRATLGELAGGAHGSDGYGDAGEVIDAFVERRLLTVGDDTIELSHEALLTAWRRLHNWIDDNRAGLVLRRQLTESAGLWLDSGRDPGALLSDNRLAIMREWSDAVGSAQVISPAEREYLDASTAEENARADQDHRRFLVLRRLVVALAVVSIVAVTAAVVAGVSQYQANSARGAAVTARNEAMARQIATESQKLRSADPALAAQMALASYRVAPVLEARSALLDATAVHSATRIVGTAGGMTAVPAPDGTWFATATSDGAVRIYRTADSGTHPAPLSVLDAFDAAAPPYALAVGPSGDLAAVGGEGGTQLWDVSDLASPRLLAGFNPPADGAVQDLEFTPDGRHLLAGTSGSALLRWDITDPVRPRALPAVTVPGSGREVLAVSADGRLLATGGTHDTLRIWDATRIAEPDMGAPLFEIPPDPQSTDARLSLVFTPDSSTLLAGTTARRVERWSVNDPQAPQLLPPLTGFTSYVNSVTVSADGMQVAAGSSDNTIRIWSTVDDTLTDTLSGRSVVTSTRFMSDGARLLSAGVDGVTRLWPLPGPVLGGAEDTIFTNPIDATGTVLLVGAGAHDPGQHLWDISAPDAARRLADLAPDGEDRFTGATALGTTAAGRRLAAVGAATGAVYLWDVTTPDTPLKLSRLGGVVDGIVAVMSFGPVARLLAVSDQSAKTVHLLDVTDPARPRPVGRFDAANYPQSIAFSPAGGTVAVATADNTVELWNISAPAHPVLRTVLTGFTTYAQAVAFSPDGTLLAAGGADQTVREWDVSDIDSPQEIGALPDTGGAVYSLDYNVDGTRLVAASSSGTVRMWNVDGTAMPTIAAKLTAYVGRTFDAQFGRDGLLAAGGPDGTVRLWATDPVAAAAEICATRGTPLTADEWDRYLPGVPRQPLCG</sequence>
<feature type="domain" description="Novel STAND NTPase 1" evidence="5">
    <location>
        <begin position="114"/>
        <end position="489"/>
    </location>
</feature>
<dbReference type="Proteomes" id="UP001500839">
    <property type="component" value="Unassembled WGS sequence"/>
</dbReference>
<dbReference type="Gene3D" id="2.130.10.10">
    <property type="entry name" value="YVTN repeat-like/Quinoprotein amine dehydrogenase"/>
    <property type="match status" value="3"/>
</dbReference>
<dbReference type="SMART" id="SM00320">
    <property type="entry name" value="WD40"/>
    <property type="match status" value="11"/>
</dbReference>
<gene>
    <name evidence="6" type="ORF">GCM10023353_05430</name>
</gene>
<proteinExistence type="predicted"/>
<dbReference type="EMBL" id="BAABKQ010000001">
    <property type="protein sequence ID" value="GAA4805459.1"/>
    <property type="molecule type" value="Genomic_DNA"/>
</dbReference>
<keyword evidence="7" id="KW-1185">Reference proteome</keyword>
<feature type="repeat" description="WD" evidence="3">
    <location>
        <begin position="870"/>
        <end position="911"/>
    </location>
</feature>
<accession>A0ABP9C5W9</accession>
<dbReference type="RefSeq" id="WP_200171056.1">
    <property type="nucleotide sequence ID" value="NZ_BAABKQ010000001.1"/>
</dbReference>
<dbReference type="Pfam" id="PF20703">
    <property type="entry name" value="nSTAND1"/>
    <property type="match status" value="1"/>
</dbReference>
<protein>
    <recommendedName>
        <fullName evidence="5">Novel STAND NTPase 1 domain-containing protein</fullName>
    </recommendedName>
</protein>
<dbReference type="InterPro" id="IPR001680">
    <property type="entry name" value="WD40_rpt"/>
</dbReference>
<dbReference type="PROSITE" id="PS50082">
    <property type="entry name" value="WD_REPEATS_2"/>
    <property type="match status" value="5"/>
</dbReference>
<dbReference type="InterPro" id="IPR020472">
    <property type="entry name" value="WD40_PAC1"/>
</dbReference>
<keyword evidence="2" id="KW-0677">Repeat</keyword>
<evidence type="ECO:0000256" key="4">
    <source>
        <dbReference type="SAM" id="MobiDB-lite"/>
    </source>
</evidence>
<feature type="region of interest" description="Disordered" evidence="4">
    <location>
        <begin position="1"/>
        <end position="20"/>
    </location>
</feature>
<dbReference type="SUPFAM" id="SSF50978">
    <property type="entry name" value="WD40 repeat-like"/>
    <property type="match status" value="2"/>
</dbReference>
<dbReference type="PROSITE" id="PS50294">
    <property type="entry name" value="WD_REPEATS_REGION"/>
    <property type="match status" value="3"/>
</dbReference>
<dbReference type="SUPFAM" id="SSF52540">
    <property type="entry name" value="P-loop containing nucleoside triphosphate hydrolases"/>
    <property type="match status" value="1"/>
</dbReference>
<feature type="repeat" description="WD" evidence="3">
    <location>
        <begin position="1137"/>
        <end position="1178"/>
    </location>
</feature>